<dbReference type="GO" id="GO:0005741">
    <property type="term" value="C:mitochondrial outer membrane"/>
    <property type="evidence" value="ECO:0007669"/>
    <property type="project" value="UniProtKB-SubCell"/>
</dbReference>
<dbReference type="OrthoDB" id="2118094at2759"/>
<dbReference type="Pfam" id="PF00300">
    <property type="entry name" value="His_Phos_1"/>
    <property type="match status" value="1"/>
</dbReference>
<keyword evidence="15" id="KW-1133">Transmembrane helix</keyword>
<comment type="catalytic activity">
    <reaction evidence="12">
        <text>O-phospho-L-threonyl-[protein] + H2O = L-threonyl-[protein] + phosphate</text>
        <dbReference type="Rhea" id="RHEA:47004"/>
        <dbReference type="Rhea" id="RHEA-COMP:11060"/>
        <dbReference type="Rhea" id="RHEA-COMP:11605"/>
        <dbReference type="ChEBI" id="CHEBI:15377"/>
        <dbReference type="ChEBI" id="CHEBI:30013"/>
        <dbReference type="ChEBI" id="CHEBI:43474"/>
        <dbReference type="ChEBI" id="CHEBI:61977"/>
        <dbReference type="EC" id="3.1.3.16"/>
    </reaction>
</comment>
<evidence type="ECO:0000256" key="3">
    <source>
        <dbReference type="ARBA" id="ARBA00013081"/>
    </source>
</evidence>
<dbReference type="GO" id="GO:0004722">
    <property type="term" value="F:protein serine/threonine phosphatase activity"/>
    <property type="evidence" value="ECO:0007669"/>
    <property type="project" value="UniProtKB-EC"/>
</dbReference>
<keyword evidence="4" id="KW-1000">Mitochondrion outer membrane</keyword>
<comment type="caution">
    <text evidence="16">The sequence shown here is derived from an EMBL/GenBank/DDBJ whole genome shotgun (WGS) entry which is preliminary data.</text>
</comment>
<dbReference type="PANTHER" id="PTHR20935:SF0">
    <property type="entry name" value="SERINE_THREONINE-PROTEIN PHOSPHATASE PGAM5, MITOCHONDRIAL"/>
    <property type="match status" value="1"/>
</dbReference>
<feature type="binding site" evidence="13">
    <location>
        <begin position="141"/>
        <end position="146"/>
    </location>
    <ligand>
        <name>substrate</name>
    </ligand>
</feature>
<evidence type="ECO:0000313" key="16">
    <source>
        <dbReference type="EMBL" id="CAG7838017.1"/>
    </source>
</evidence>
<protein>
    <recommendedName>
        <fullName evidence="8">Serine/threonine-protein phosphatase PGAM5, mitochondrial</fullName>
        <ecNumber evidence="3">3.1.3.16</ecNumber>
    </recommendedName>
    <alternativeName>
        <fullName evidence="10">Phosphoglycerate mutase family member 5 homolog</fullName>
    </alternativeName>
    <alternativeName>
        <fullName evidence="9">Serine/threonine-protein phosphatase Pgam5, mitochondrial</fullName>
    </alternativeName>
</protein>
<comment type="similarity">
    <text evidence="2">Belongs to the phosphoglycerate mutase family. BPG-dependent PGAM subfamily.</text>
</comment>
<evidence type="ECO:0000256" key="13">
    <source>
        <dbReference type="PIRSR" id="PIRSR613078-2"/>
    </source>
</evidence>
<keyword evidence="15" id="KW-0812">Transmembrane</keyword>
<evidence type="ECO:0000256" key="11">
    <source>
        <dbReference type="ARBA" id="ARBA00047761"/>
    </source>
</evidence>
<dbReference type="InterPro" id="IPR013078">
    <property type="entry name" value="His_Pase_superF_clade-1"/>
</dbReference>
<evidence type="ECO:0000256" key="5">
    <source>
        <dbReference type="ARBA" id="ARBA00022801"/>
    </source>
</evidence>
<keyword evidence="15" id="KW-0472">Membrane</keyword>
<evidence type="ECO:0000313" key="17">
    <source>
        <dbReference type="Proteomes" id="UP000708208"/>
    </source>
</evidence>
<evidence type="ECO:0000256" key="2">
    <source>
        <dbReference type="ARBA" id="ARBA00006717"/>
    </source>
</evidence>
<name>A0A8J2Q2E0_9HEXA</name>
<accession>A0A8J2Q2E0</accession>
<dbReference type="EC" id="3.1.3.16" evidence="3"/>
<dbReference type="EMBL" id="CAJVCH010571626">
    <property type="protein sequence ID" value="CAG7838017.1"/>
    <property type="molecule type" value="Genomic_DNA"/>
</dbReference>
<dbReference type="SMART" id="SM00855">
    <property type="entry name" value="PGAM"/>
    <property type="match status" value="1"/>
</dbReference>
<comment type="function">
    <text evidence="6">Displays phosphatase activity for serine/threonine residues, and dephosphorylates and activates Pk92B kinase. Has apparently no phosphoglycerate mutase activity.</text>
</comment>
<dbReference type="CDD" id="cd07067">
    <property type="entry name" value="HP_PGM_like"/>
    <property type="match status" value="1"/>
</dbReference>
<keyword evidence="4" id="KW-0496">Mitochondrion</keyword>
<gene>
    <name evidence="16" type="ORF">AFUS01_LOCUS47038</name>
</gene>
<evidence type="ECO:0000256" key="1">
    <source>
        <dbReference type="ARBA" id="ARBA00004294"/>
    </source>
</evidence>
<evidence type="ECO:0000256" key="12">
    <source>
        <dbReference type="ARBA" id="ARBA00048336"/>
    </source>
</evidence>
<feature type="transmembrane region" description="Helical" evidence="15">
    <location>
        <begin position="50"/>
        <end position="71"/>
    </location>
</feature>
<comment type="catalytic activity">
    <reaction evidence="11">
        <text>O-phospho-L-seryl-[protein] + H2O = L-seryl-[protein] + phosphate</text>
        <dbReference type="Rhea" id="RHEA:20629"/>
        <dbReference type="Rhea" id="RHEA-COMP:9863"/>
        <dbReference type="Rhea" id="RHEA-COMP:11604"/>
        <dbReference type="ChEBI" id="CHEBI:15377"/>
        <dbReference type="ChEBI" id="CHEBI:29999"/>
        <dbReference type="ChEBI" id="CHEBI:43474"/>
        <dbReference type="ChEBI" id="CHEBI:83421"/>
        <dbReference type="EC" id="3.1.3.16"/>
    </reaction>
</comment>
<comment type="subcellular location">
    <subcellularLocation>
        <location evidence="1">Mitochondrion outer membrane</location>
    </subcellularLocation>
</comment>
<reference evidence="16" key="1">
    <citation type="submission" date="2021-06" db="EMBL/GenBank/DDBJ databases">
        <authorList>
            <person name="Hodson N. C."/>
            <person name="Mongue J. A."/>
            <person name="Jaron S. K."/>
        </authorList>
    </citation>
    <scope>NUCLEOTIDE SEQUENCE</scope>
</reference>
<dbReference type="GO" id="GO:0090141">
    <property type="term" value="P:positive regulation of mitochondrial fission"/>
    <property type="evidence" value="ECO:0007669"/>
    <property type="project" value="TreeGrafter"/>
</dbReference>
<evidence type="ECO:0000256" key="10">
    <source>
        <dbReference type="ARBA" id="ARBA00042520"/>
    </source>
</evidence>
<keyword evidence="17" id="KW-1185">Reference proteome</keyword>
<feature type="binding site" evidence="13">
    <location>
        <position position="189"/>
    </location>
    <ligand>
        <name>substrate</name>
    </ligand>
</feature>
<dbReference type="AlphaFoldDB" id="A0A8J2Q2E0"/>
<dbReference type="PANTHER" id="PTHR20935">
    <property type="entry name" value="PHOSPHOGLYCERATE MUTASE-RELATED"/>
    <property type="match status" value="1"/>
</dbReference>
<dbReference type="Proteomes" id="UP000708208">
    <property type="component" value="Unassembled WGS sequence"/>
</dbReference>
<evidence type="ECO:0000256" key="6">
    <source>
        <dbReference type="ARBA" id="ARBA00037234"/>
    </source>
</evidence>
<evidence type="ECO:0000256" key="7">
    <source>
        <dbReference type="ARBA" id="ARBA00038605"/>
    </source>
</evidence>
<organism evidence="16 17">
    <name type="scientific">Allacma fusca</name>
    <dbReference type="NCBI Taxonomy" id="39272"/>
    <lineage>
        <taxon>Eukaryota</taxon>
        <taxon>Metazoa</taxon>
        <taxon>Ecdysozoa</taxon>
        <taxon>Arthropoda</taxon>
        <taxon>Hexapoda</taxon>
        <taxon>Collembola</taxon>
        <taxon>Symphypleona</taxon>
        <taxon>Sminthuridae</taxon>
        <taxon>Allacma</taxon>
    </lineage>
</organism>
<keyword evidence="5" id="KW-0378">Hydrolase</keyword>
<evidence type="ECO:0000256" key="15">
    <source>
        <dbReference type="SAM" id="Phobius"/>
    </source>
</evidence>
<evidence type="ECO:0000256" key="4">
    <source>
        <dbReference type="ARBA" id="ARBA00022787"/>
    </source>
</evidence>
<feature type="region of interest" description="Disordered" evidence="14">
    <location>
        <begin position="109"/>
        <end position="128"/>
    </location>
</feature>
<evidence type="ECO:0000256" key="9">
    <source>
        <dbReference type="ARBA" id="ARBA00040722"/>
    </source>
</evidence>
<dbReference type="InterPro" id="IPR051021">
    <property type="entry name" value="Mito_Ser/Thr_phosphatase"/>
</dbReference>
<evidence type="ECO:0000256" key="14">
    <source>
        <dbReference type="SAM" id="MobiDB-lite"/>
    </source>
</evidence>
<evidence type="ECO:0000256" key="8">
    <source>
        <dbReference type="ARBA" id="ARBA00039765"/>
    </source>
</evidence>
<proteinExistence type="inferred from homology"/>
<comment type="subunit">
    <text evidence="7">Interacts with Pk92B/ASK1.</text>
</comment>
<sequence length="329" mass="36861">MNRTLKTTRICFKIFTYLSALRNRLNLKRSVVCYFIFVSKMNGYRRIFRFRNIIAAGVGVAAVTAGVATFAQCSAAPAPSSWNPALPGNIPDTGFGSWNHNWDLRDPRTFFKRPSSDGESGAEKKKVRKKPSAVRHLILIRHGQYNLEGATDAERVLTPLGVQQAQAAGKRLKELGIPFDSLISSNMSRAIQTAQIIKENMEQKDLEITCEDPLLREGAPALPEPPVSHWHPDLHQYYEDGARIESAFRKYFHRADPCQEKDSYELVVCHANVIRYFACRALQFPGEAWLRISLCHTSLNVISILPSGRVILRTLGDGGHLPVDQVTTS</sequence>